<name>A0A516IU95_9SPHN</name>
<keyword evidence="3" id="KW-1185">Reference proteome</keyword>
<dbReference type="Proteomes" id="UP000321857">
    <property type="component" value="Chromosome"/>
</dbReference>
<dbReference type="AlphaFoldDB" id="A0A516IU95"/>
<protein>
    <recommendedName>
        <fullName evidence="4">DUF2306 domain-containing protein</fullName>
    </recommendedName>
</protein>
<feature type="transmembrane region" description="Helical" evidence="1">
    <location>
        <begin position="229"/>
        <end position="247"/>
    </location>
</feature>
<gene>
    <name evidence="2" type="ORF">FMM02_04530</name>
</gene>
<feature type="transmembrane region" description="Helical" evidence="1">
    <location>
        <begin position="56"/>
        <end position="78"/>
    </location>
</feature>
<reference evidence="2 3" key="1">
    <citation type="submission" date="2019-07" db="EMBL/GenBank/DDBJ databases">
        <title>Sphingomonas AE3 Genome sequencing and assembly.</title>
        <authorList>
            <person name="Kim H."/>
        </authorList>
    </citation>
    <scope>NUCLEOTIDE SEQUENCE [LARGE SCALE GENOMIC DNA]</scope>
    <source>
        <strain evidence="2 3">AE3</strain>
    </source>
</reference>
<dbReference type="OrthoDB" id="7540170at2"/>
<evidence type="ECO:0000313" key="3">
    <source>
        <dbReference type="Proteomes" id="UP000321857"/>
    </source>
</evidence>
<feature type="transmembrane region" description="Helical" evidence="1">
    <location>
        <begin position="141"/>
        <end position="162"/>
    </location>
</feature>
<feature type="transmembrane region" description="Helical" evidence="1">
    <location>
        <begin position="90"/>
        <end position="111"/>
    </location>
</feature>
<proteinExistence type="predicted"/>
<sequence length="262" mass="28591">MRPDRLSGTPRAHPIDRWIYVFTAASFITIVLAGFIPSSLAKLAAVEAGQRPSFPMIMHLHALLMGSFLLLLLAQTVLVATGRCALHMKLGIASLVIAPALVVVGFLLAAGNHQAVWGAALNGPTQVRAQMQELGMFLDNVLLLQIRIGILFPVLLVIGLLARSQDPGMHKRMMILAVAATLPAGIDRIPWLPTTLPDSPLASDLYTLAAIAPMLLWDLRRNRRLHRAYWILLGLAVPVSIAVHMLWDTPQWHVMARNLTGA</sequence>
<evidence type="ECO:0008006" key="4">
    <source>
        <dbReference type="Google" id="ProtNLM"/>
    </source>
</evidence>
<keyword evidence="1" id="KW-1133">Transmembrane helix</keyword>
<dbReference type="EMBL" id="CP041659">
    <property type="protein sequence ID" value="QDP20516.1"/>
    <property type="molecule type" value="Genomic_DNA"/>
</dbReference>
<organism evidence="2 3">
    <name type="scientific">Sphingomonas xanthus</name>
    <dbReference type="NCBI Taxonomy" id="2594473"/>
    <lineage>
        <taxon>Bacteria</taxon>
        <taxon>Pseudomonadati</taxon>
        <taxon>Pseudomonadota</taxon>
        <taxon>Alphaproteobacteria</taxon>
        <taxon>Sphingomonadales</taxon>
        <taxon>Sphingomonadaceae</taxon>
        <taxon>Sphingomonas</taxon>
    </lineage>
</organism>
<accession>A0A516IU95</accession>
<dbReference type="KEGG" id="sxa:FMM02_04530"/>
<keyword evidence="1" id="KW-0812">Transmembrane</keyword>
<feature type="transmembrane region" description="Helical" evidence="1">
    <location>
        <begin position="18"/>
        <end position="36"/>
    </location>
</feature>
<keyword evidence="1" id="KW-0472">Membrane</keyword>
<evidence type="ECO:0000256" key="1">
    <source>
        <dbReference type="SAM" id="Phobius"/>
    </source>
</evidence>
<evidence type="ECO:0000313" key="2">
    <source>
        <dbReference type="EMBL" id="QDP20516.1"/>
    </source>
</evidence>